<gene>
    <name evidence="2" type="ORF">NCTC11923_01488</name>
</gene>
<dbReference type="Gene3D" id="3.60.60.10">
    <property type="entry name" value="Penicillin V Acylase, Chain A"/>
    <property type="match status" value="1"/>
</dbReference>
<dbReference type="NCBIfam" id="NF040521">
    <property type="entry name" value="C45_proenzyme"/>
    <property type="match status" value="1"/>
</dbReference>
<feature type="domain" description="Peptidase C45 hydrolase" evidence="1">
    <location>
        <begin position="128"/>
        <end position="360"/>
    </location>
</feature>
<evidence type="ECO:0000259" key="1">
    <source>
        <dbReference type="Pfam" id="PF03417"/>
    </source>
</evidence>
<dbReference type="GO" id="GO:0016787">
    <property type="term" value="F:hydrolase activity"/>
    <property type="evidence" value="ECO:0007669"/>
    <property type="project" value="UniProtKB-KW"/>
</dbReference>
<dbReference type="InterPro" id="IPR005079">
    <property type="entry name" value="Peptidase_C45_hydrolase"/>
</dbReference>
<dbReference type="InterPro" id="IPR047801">
    <property type="entry name" value="Peptidase_C45"/>
</dbReference>
<dbReference type="Proteomes" id="UP000276899">
    <property type="component" value="Chromosome"/>
</dbReference>
<dbReference type="PANTHER" id="PTHR34180:SF1">
    <property type="entry name" value="BETA-ALANYL-DOPAMINE_CARCININE HYDROLASE"/>
    <property type="match status" value="1"/>
</dbReference>
<dbReference type="Pfam" id="PF03417">
    <property type="entry name" value="AAT"/>
    <property type="match status" value="1"/>
</dbReference>
<protein>
    <submittedName>
        <fullName evidence="2">Predicted choloylglycine hydrolase</fullName>
    </submittedName>
</protein>
<keyword evidence="2" id="KW-0378">Hydrolase</keyword>
<name>A0A3S4WKF7_9ACTO</name>
<accession>A0A3S4WKF7</accession>
<evidence type="ECO:0000313" key="2">
    <source>
        <dbReference type="EMBL" id="VEG74843.1"/>
    </source>
</evidence>
<sequence>MGSEHSAAPAMMPVITVDSADPYERGRMIGARAKTWIDGSLELYTRVFEHYTGLEWPRVVEHAQAFRAVISDYSPAILAEIDGMADGAGVGRGDILALNVRSEIMFGLKITPPAECTSFFAAAEATADGHVLMGQNWDWKPGCLSTTILLDVDQGPDAPGYMTIVEAGLLAKTGFNSAGVGLATNTLISPFDKGEPGIPYHVLLRAVLNCTTVAQAEDLLARAACSASANYLLADAAGSAVSVETWPGQRGALARVHADQGTIGHSNCFVCDVGFDDVGAQEIPDGPERVRQVCDLLAGARGRLNVRTLHQICQSHGDLHPNSICRHPDESLEPIAQLMTVASVIYDLTDRIAHVCLGTPCTAERRPYRPRFAMREA</sequence>
<dbReference type="InterPro" id="IPR047794">
    <property type="entry name" value="C45_proenzyme-like"/>
</dbReference>
<proteinExistence type="predicted"/>
<keyword evidence="3" id="KW-1185">Reference proteome</keyword>
<dbReference type="STRING" id="1278298.GCA_000428685_01599"/>
<dbReference type="EMBL" id="LR134363">
    <property type="protein sequence ID" value="VEG74843.1"/>
    <property type="molecule type" value="Genomic_DNA"/>
</dbReference>
<dbReference type="KEGG" id="asla:NCTC11923_01488"/>
<evidence type="ECO:0000313" key="3">
    <source>
        <dbReference type="Proteomes" id="UP000276899"/>
    </source>
</evidence>
<dbReference type="PANTHER" id="PTHR34180">
    <property type="entry name" value="PEPTIDASE C45"/>
    <property type="match status" value="1"/>
</dbReference>
<dbReference type="AlphaFoldDB" id="A0A3S4WKF7"/>
<reference evidence="2 3" key="1">
    <citation type="submission" date="2018-12" db="EMBL/GenBank/DDBJ databases">
        <authorList>
            <consortium name="Pathogen Informatics"/>
        </authorList>
    </citation>
    <scope>NUCLEOTIDE SEQUENCE [LARGE SCALE GENOMIC DNA]</scope>
    <source>
        <strain evidence="2 3">NCTC11923</strain>
    </source>
</reference>
<dbReference type="RefSeq" id="WP_051281078.1">
    <property type="nucleotide sequence ID" value="NZ_CBCRWE010000002.1"/>
</dbReference>
<dbReference type="Gene3D" id="1.10.10.2120">
    <property type="match status" value="1"/>
</dbReference>
<organism evidence="2 3">
    <name type="scientific">Actinomyces slackii</name>
    <dbReference type="NCBI Taxonomy" id="52774"/>
    <lineage>
        <taxon>Bacteria</taxon>
        <taxon>Bacillati</taxon>
        <taxon>Actinomycetota</taxon>
        <taxon>Actinomycetes</taxon>
        <taxon>Actinomycetales</taxon>
        <taxon>Actinomycetaceae</taxon>
        <taxon>Actinomyces</taxon>
    </lineage>
</organism>